<accession>A0ABT9IF02</accession>
<organism evidence="1 2">
    <name type="scientific">Blastococcus carthaginiensis</name>
    <dbReference type="NCBI Taxonomy" id="3050034"/>
    <lineage>
        <taxon>Bacteria</taxon>
        <taxon>Bacillati</taxon>
        <taxon>Actinomycetota</taxon>
        <taxon>Actinomycetes</taxon>
        <taxon>Geodermatophilales</taxon>
        <taxon>Geodermatophilaceae</taxon>
        <taxon>Blastococcus</taxon>
    </lineage>
</organism>
<gene>
    <name evidence="1" type="ORF">QOZ88_16095</name>
</gene>
<evidence type="ECO:0008006" key="3">
    <source>
        <dbReference type="Google" id="ProtNLM"/>
    </source>
</evidence>
<evidence type="ECO:0000313" key="2">
    <source>
        <dbReference type="Proteomes" id="UP001233673"/>
    </source>
</evidence>
<protein>
    <recommendedName>
        <fullName evidence="3">YCII-related domain-containing protein</fullName>
    </recommendedName>
</protein>
<sequence length="96" mass="9877">MTRYRATVTYTVEVVDQAALSAAGAAAWRAADGGWAVRVEEDGRVVEATAEEAAGARPDAEASIALALGQQGYPSVPGVQFHTMSVDVVTAAPGEE</sequence>
<dbReference type="EMBL" id="JASNFN010000021">
    <property type="protein sequence ID" value="MDP5184157.1"/>
    <property type="molecule type" value="Genomic_DNA"/>
</dbReference>
<dbReference type="Proteomes" id="UP001233673">
    <property type="component" value="Unassembled WGS sequence"/>
</dbReference>
<dbReference type="RefSeq" id="WP_306000749.1">
    <property type="nucleotide sequence ID" value="NZ_JASNFN010000021.1"/>
</dbReference>
<reference evidence="2" key="1">
    <citation type="submission" date="2023-05" db="EMBL/GenBank/DDBJ databases">
        <title>Draft genome of Pseudofrankia sp. BMG5.37.</title>
        <authorList>
            <person name="Gtari M."/>
            <person name="Ghodhbane F."/>
            <person name="Sbissi I."/>
        </authorList>
    </citation>
    <scope>NUCLEOTIDE SEQUENCE [LARGE SCALE GENOMIC DNA]</scope>
    <source>
        <strain evidence="2">BMG 814</strain>
    </source>
</reference>
<proteinExistence type="predicted"/>
<evidence type="ECO:0000313" key="1">
    <source>
        <dbReference type="EMBL" id="MDP5184157.1"/>
    </source>
</evidence>
<comment type="caution">
    <text evidence="1">The sequence shown here is derived from an EMBL/GenBank/DDBJ whole genome shotgun (WGS) entry which is preliminary data.</text>
</comment>
<keyword evidence="2" id="KW-1185">Reference proteome</keyword>
<name>A0ABT9IF02_9ACTN</name>